<dbReference type="OrthoDB" id="786061at2759"/>
<gene>
    <name evidence="1" type="ORF">CR513_05436</name>
</gene>
<proteinExistence type="predicted"/>
<organism evidence="1 2">
    <name type="scientific">Mucuna pruriens</name>
    <name type="common">Velvet bean</name>
    <name type="synonym">Dolichos pruriens</name>
    <dbReference type="NCBI Taxonomy" id="157652"/>
    <lineage>
        <taxon>Eukaryota</taxon>
        <taxon>Viridiplantae</taxon>
        <taxon>Streptophyta</taxon>
        <taxon>Embryophyta</taxon>
        <taxon>Tracheophyta</taxon>
        <taxon>Spermatophyta</taxon>
        <taxon>Magnoliopsida</taxon>
        <taxon>eudicotyledons</taxon>
        <taxon>Gunneridae</taxon>
        <taxon>Pentapetalae</taxon>
        <taxon>rosids</taxon>
        <taxon>fabids</taxon>
        <taxon>Fabales</taxon>
        <taxon>Fabaceae</taxon>
        <taxon>Papilionoideae</taxon>
        <taxon>50 kb inversion clade</taxon>
        <taxon>NPAAA clade</taxon>
        <taxon>indigoferoid/millettioid clade</taxon>
        <taxon>Phaseoleae</taxon>
        <taxon>Mucuna</taxon>
    </lineage>
</organism>
<reference evidence="1" key="1">
    <citation type="submission" date="2018-05" db="EMBL/GenBank/DDBJ databases">
        <title>Draft genome of Mucuna pruriens seed.</title>
        <authorList>
            <person name="Nnadi N.E."/>
            <person name="Vos R."/>
            <person name="Hasami M.H."/>
            <person name="Devisetty U.K."/>
            <person name="Aguiy J.C."/>
        </authorList>
    </citation>
    <scope>NUCLEOTIDE SEQUENCE [LARGE SCALE GENOMIC DNA]</scope>
    <source>
        <strain evidence="1">JCA_2017</strain>
    </source>
</reference>
<dbReference type="Proteomes" id="UP000257109">
    <property type="component" value="Unassembled WGS sequence"/>
</dbReference>
<dbReference type="EMBL" id="QJKJ01000909">
    <property type="protein sequence ID" value="RDY10105.1"/>
    <property type="molecule type" value="Genomic_DNA"/>
</dbReference>
<dbReference type="AlphaFoldDB" id="A0A371I4Z8"/>
<comment type="caution">
    <text evidence="1">The sequence shown here is derived from an EMBL/GenBank/DDBJ whole genome shotgun (WGS) entry which is preliminary data.</text>
</comment>
<sequence>MEHIRECIAKAKVPKRYNSTVFPRPIRKDDLVLRRTLMGAPTNKLTPNWEGLFRVREEVG</sequence>
<evidence type="ECO:0000313" key="1">
    <source>
        <dbReference type="EMBL" id="RDY10105.1"/>
    </source>
</evidence>
<accession>A0A371I4Z8</accession>
<keyword evidence="2" id="KW-1185">Reference proteome</keyword>
<feature type="non-terminal residue" evidence="1">
    <location>
        <position position="1"/>
    </location>
</feature>
<name>A0A371I4Z8_MUCPR</name>
<evidence type="ECO:0000313" key="2">
    <source>
        <dbReference type="Proteomes" id="UP000257109"/>
    </source>
</evidence>
<protein>
    <submittedName>
        <fullName evidence="1">Uncharacterized protein</fullName>
    </submittedName>
</protein>